<proteinExistence type="predicted"/>
<evidence type="ECO:0000313" key="2">
    <source>
        <dbReference type="Proteomes" id="UP001654554"/>
    </source>
</evidence>
<evidence type="ECO:0000313" key="1">
    <source>
        <dbReference type="EMBL" id="WKW87045.1"/>
    </source>
</evidence>
<keyword evidence="2" id="KW-1185">Reference proteome</keyword>
<name>A0ACD4UHK9_9CAUD</name>
<dbReference type="EMBL" id="OR159674">
    <property type="protein sequence ID" value="WKW87045.1"/>
    <property type="molecule type" value="Genomic_DNA"/>
</dbReference>
<protein>
    <submittedName>
        <fullName evidence="1">QueD-like Pre Qo pathway protein</fullName>
    </submittedName>
</protein>
<organism evidence="1 2">
    <name type="scientific">Microbacterium phage Nicole72</name>
    <dbReference type="NCBI Taxonomy" id="3062838"/>
    <lineage>
        <taxon>Viruses</taxon>
        <taxon>Duplodnaviria</taxon>
        <taxon>Heunggongvirae</taxon>
        <taxon>Uroviricota</taxon>
        <taxon>Caudoviricetes</taxon>
        <taxon>Hodgkinviridae</taxon>
        <taxon>Meganvirus</taxon>
        <taxon>Meganvirus nichole72</taxon>
    </lineage>
</organism>
<reference evidence="1" key="1">
    <citation type="submission" date="2023-06" db="EMBL/GenBank/DDBJ databases">
        <authorList>
            <person name="Byrum C.A."/>
            <person name="Fullante V.A."/>
            <person name="Ghosh G."/>
            <person name="Ivey A.L."/>
            <person name="Joby C.P."/>
            <person name="Johnson E."/>
            <person name="Kamil H.A."/>
            <person name="Martinez L."/>
            <person name="Tutelo G.A."/>
            <person name="Wilson D."/>
            <person name="Ziegler A.J."/>
            <person name="Garlena R.A."/>
            <person name="Russell D.A."/>
            <person name="Jacobs-Sera D."/>
            <person name="Hatfull G.F."/>
        </authorList>
    </citation>
    <scope>NUCLEOTIDE SEQUENCE</scope>
</reference>
<accession>A0ACD4UHK9</accession>
<dbReference type="Proteomes" id="UP001654554">
    <property type="component" value="Segment"/>
</dbReference>
<sequence>MLSVAVQHTWEAGHRLPHIEGKCQSLHGHSWHVEVEVTTDEPTHEAVLIEFATIKRVLRAWIDSRLDHGLMLGRDDALVNVLAPHGKVFVMGYDEHSGGLDWPTVENVATLIQRLIAFEFPDATVLRVTVRETPTNAASWRKDAPCRA</sequence>
<gene>
    <name evidence="1" type="primary">8</name>
    <name evidence="1" type="ORF">SEA_NICOLE72_8</name>
</gene>